<dbReference type="InterPro" id="IPR027351">
    <property type="entry name" value="(+)RNA_virus_helicase_core_dom"/>
</dbReference>
<dbReference type="Pfam" id="PF00978">
    <property type="entry name" value="RdRP_2"/>
    <property type="match status" value="1"/>
</dbReference>
<evidence type="ECO:0000256" key="8">
    <source>
        <dbReference type="ARBA" id="ARBA00047984"/>
    </source>
</evidence>
<dbReference type="InterPro" id="IPR007094">
    <property type="entry name" value="RNA-dir_pol_PSvirus"/>
</dbReference>
<evidence type="ECO:0000256" key="5">
    <source>
        <dbReference type="ARBA" id="ARBA00022801"/>
    </source>
</evidence>
<dbReference type="PROSITE" id="PS50507">
    <property type="entry name" value="RDRP_SSRNA_POS"/>
    <property type="match status" value="1"/>
</dbReference>
<keyword evidence="13" id="KW-1185">Reference proteome</keyword>
<dbReference type="GO" id="GO:0039694">
    <property type="term" value="P:viral RNA genome replication"/>
    <property type="evidence" value="ECO:0007669"/>
    <property type="project" value="InterPro"/>
</dbReference>
<organism evidence="12">
    <name type="scientific">Cluster bean endornavirus 1</name>
    <dbReference type="NCBI Taxonomy" id="2340808"/>
    <lineage>
        <taxon>Viruses</taxon>
        <taxon>Riboviria</taxon>
        <taxon>Orthornavirae</taxon>
        <taxon>Kitrinoviricota</taxon>
        <taxon>Alsuviricetes</taxon>
        <taxon>Martellivirales</taxon>
        <taxon>Endornaviridae</taxon>
    </lineage>
</organism>
<evidence type="ECO:0000256" key="1">
    <source>
        <dbReference type="ARBA" id="ARBA00022484"/>
    </source>
</evidence>
<dbReference type="GO" id="GO:0016556">
    <property type="term" value="P:mRNA modification"/>
    <property type="evidence" value="ECO:0007669"/>
    <property type="project" value="InterPro"/>
</dbReference>
<protein>
    <submittedName>
        <fullName evidence="12">Polyprotein</fullName>
    </submittedName>
</protein>
<evidence type="ECO:0000313" key="12">
    <source>
        <dbReference type="EMBL" id="AYA60157.1"/>
    </source>
</evidence>
<evidence type="ECO:0000256" key="9">
    <source>
        <dbReference type="SAM" id="MobiDB-lite"/>
    </source>
</evidence>
<dbReference type="SUPFAM" id="SSF56672">
    <property type="entry name" value="DNA/RNA polymerases"/>
    <property type="match status" value="1"/>
</dbReference>
<dbReference type="InterPro" id="IPR027417">
    <property type="entry name" value="P-loop_NTPase"/>
</dbReference>
<dbReference type="InterPro" id="IPR001788">
    <property type="entry name" value="RNA-dep_RNA_pol_alsuvir"/>
</dbReference>
<dbReference type="GO" id="GO:0016787">
    <property type="term" value="F:hydrolase activity"/>
    <property type="evidence" value="ECO:0007669"/>
    <property type="project" value="UniProtKB-KW"/>
</dbReference>
<keyword evidence="6" id="KW-0067">ATP-binding</keyword>
<comment type="catalytic activity">
    <reaction evidence="8">
        <text>ATP + H2O = ADP + phosphate + H(+)</text>
        <dbReference type="Rhea" id="RHEA:13065"/>
        <dbReference type="ChEBI" id="CHEBI:15377"/>
        <dbReference type="ChEBI" id="CHEBI:15378"/>
        <dbReference type="ChEBI" id="CHEBI:30616"/>
        <dbReference type="ChEBI" id="CHEBI:43474"/>
        <dbReference type="ChEBI" id="CHEBI:456216"/>
        <dbReference type="EC" id="3.6.4.13"/>
    </reaction>
</comment>
<evidence type="ECO:0000259" key="10">
    <source>
        <dbReference type="PROSITE" id="PS50507"/>
    </source>
</evidence>
<dbReference type="InterPro" id="IPR043502">
    <property type="entry name" value="DNA/RNA_pol_sf"/>
</dbReference>
<dbReference type="GO" id="GO:0003968">
    <property type="term" value="F:RNA-directed RNA polymerase activity"/>
    <property type="evidence" value="ECO:0007669"/>
    <property type="project" value="UniProtKB-KW"/>
</dbReference>
<dbReference type="KEGG" id="vg:41702757"/>
<dbReference type="Pfam" id="PF01443">
    <property type="entry name" value="Viral_helicase1"/>
    <property type="match status" value="1"/>
</dbReference>
<name>A0A385MIV5_9VIRU</name>
<dbReference type="GO" id="GO:0003723">
    <property type="term" value="F:RNA binding"/>
    <property type="evidence" value="ECO:0007669"/>
    <property type="project" value="InterPro"/>
</dbReference>
<reference evidence="12" key="1">
    <citation type="journal article" date="2018" name="Arch. Virol.">
        <title>A novel endornavirus isolated from cluster bean (Cyamopsis tetragonoloba).</title>
        <authorList>
            <person name="Alcala-Briseno R.I."/>
            <person name="Okada R."/>
            <person name="Herrera F."/>
            <person name="Valverde R.A."/>
        </authorList>
    </citation>
    <scope>NUCLEOTIDE SEQUENCE [LARGE SCALE GENOMIC DNA]</scope>
    <source>
        <strain evidence="12">593049</strain>
    </source>
</reference>
<dbReference type="GO" id="GO:0006351">
    <property type="term" value="P:DNA-templated transcription"/>
    <property type="evidence" value="ECO:0007669"/>
    <property type="project" value="InterPro"/>
</dbReference>
<feature type="domain" description="Alphavirus-like MT" evidence="11">
    <location>
        <begin position="272"/>
        <end position="442"/>
    </location>
</feature>
<keyword evidence="1" id="KW-0696">RNA-directed RNA polymerase</keyword>
<evidence type="ECO:0000256" key="6">
    <source>
        <dbReference type="ARBA" id="ARBA00022840"/>
    </source>
</evidence>
<evidence type="ECO:0000259" key="11">
    <source>
        <dbReference type="PROSITE" id="PS51743"/>
    </source>
</evidence>
<dbReference type="GO" id="GO:0008174">
    <property type="term" value="F:mRNA methyltransferase activity"/>
    <property type="evidence" value="ECO:0007669"/>
    <property type="project" value="UniProtKB-UniRule"/>
</dbReference>
<dbReference type="GO" id="GO:0005524">
    <property type="term" value="F:ATP binding"/>
    <property type="evidence" value="ECO:0007669"/>
    <property type="project" value="UniProtKB-KW"/>
</dbReference>
<evidence type="ECO:0000256" key="7">
    <source>
        <dbReference type="ARBA" id="ARBA00022953"/>
    </source>
</evidence>
<evidence type="ECO:0000256" key="4">
    <source>
        <dbReference type="ARBA" id="ARBA00022741"/>
    </source>
</evidence>
<dbReference type="GO" id="GO:0006396">
    <property type="term" value="P:RNA processing"/>
    <property type="evidence" value="ECO:0007669"/>
    <property type="project" value="InterPro"/>
</dbReference>
<keyword evidence="5" id="KW-0378">Hydrolase</keyword>
<dbReference type="SUPFAM" id="SSF52540">
    <property type="entry name" value="P-loop containing nucleoside triphosphate hydrolases"/>
    <property type="match status" value="1"/>
</dbReference>
<keyword evidence="3" id="KW-0548">Nucleotidyltransferase</keyword>
<dbReference type="EMBL" id="MG764084">
    <property type="protein sequence ID" value="AYA60157.1"/>
    <property type="molecule type" value="Genomic_RNA"/>
</dbReference>
<dbReference type="Pfam" id="PF01660">
    <property type="entry name" value="Vmethyltransf"/>
    <property type="match status" value="1"/>
</dbReference>
<feature type="domain" description="RdRp catalytic" evidence="10">
    <location>
        <begin position="3948"/>
        <end position="4061"/>
    </location>
</feature>
<sequence>MVVCCTPIQFVFDDPLLSSALQPDFIATWWLAKEQGMQNYGLTPEQFKPFVDTAGLSVEDPANNLTHKYYYEHKKDGVECVSVDEGGQLGLMESALNKIIAKYGGLKGMQHKCMLASWTKVPVLAKLNNKIVPFCVDNETIGHRLCCNCHTMNLYWMPGENGLDDAWCGCCGADLNYMMVTEAPTPGEKSNDTGEHINNGMGADQLEQLQQLKYLDGAELDGKVREKAIEHDARIMRSMISRTTGTVIKLEPGMTESQTGVLKSTFNQYVIVVGQGPPNPHAMLANERRCIFRLLLDLSGTNRPHVDIGGARLGPTTDQYRCMAPIMGWRDVERASAKVVQGDDCCHRLANCYCDVDKQPSLISVDSLYDIDPLELKEYMLRSGSDTIFYCLSTASVPEDANNGDFLFEQGKWSVHESKLISCYHGENLPYVNDYRTSMMWTHSDVIVMGEYSFGCSTIETVGNHVIRMARLTRNGPKSLGYTKRVVEYDVVKSIDVPVINSESLKNILSPSLLTKRTIKVDARLLKMLIVRDLTNSCTYEDMVTYAIGIAHSKYQLASRMISNNYITADMALDHALLATIISRRATSYTNRLIRQTQLVNQPMHTIRTSSWSDLWQILFGCFVDQAIMGIDEAQNRVHGQVMSKVMHLIEEWMHSVNWDDLLNFSLQFGWKDLKVVTCKESYSEPDSVQTCTHHSQNCLHDEINGNKLCACCLLIRVAMGESKCECCKPSRCTHACSHLCDGLDTHHTSKGGKTKVCECCKVEHFGSKCGVCQEFVHEKTVNIPVIIEHSTRDQPRKEWSEKRYVKAKLVPDAVKLLPGKTDKQEVTPLVDINKMIEQTMQERNATPMPSSKATVEMLAALTSAVHANLFSEDNPWVLTEPGDSHITGFPGWSEIKFVGMGMTVMDKSDFEVVEVTKASGEGLLCGRNCLQILLGTVDNDALQRLSGVKNNYSNLDLMNYLTMLNKNCCILMENSAVVNRVDVGSDEFACIVHSSWFGNEIGHWDVCNIRHKSCLSYVPLFYPWMTSQDVLTAIDVNVYGGTDIHNLDAQSRLEIACMIYESYVGANSKYGLKISAPRVDKVGNEYLITNNNKNLHEPGKYLFTFKVPEEYVALITESLKPTMSIKASKLFRDAFDRKRPTNALEMKSLMDDWLKQRLRNISSSLLSMQGEEGVDRQENEVLVKVYRHNGVNYVDRIGQLAKLKTSDVCLITSGNVKEWCVMEMAGNKLIMHCNRVFKSGAKIHLVVPKISVCSEIMGLMALFSGQLQWEKLISLLKNGSCVLGPAGSGKTERLLQMAGSKVTILTKTFSAREEIKSRLQVKTPVLSMEKATIKKVDSEIVLIDEATMVSIEELALAITDRVQKLYLFGDEFQVGMIDTDQHHGVREVFSVASMVDNVERLEVTYRFGEDVCKVLRNLGQKVTSASKHNTIIELVDMPDIDIERLNSIRKRVNPDVVLCFYTRTKQILEGRMGATPVFKVHEFQSKSANAVMVVQHNPASKSGGIWQDPKYCISAVTRCKTKLIWVSVDMPPGKPLHVRCGGMGPVGNTGGLQQVLSTMFRRSSASLSRHNGDEPFVVESAKQHGAEGRRSWAEMVEEDDQGADIHQLLQGGGDHVDLISGAFSYDAQMANYNERPFIITSQSNVMKLIKRYLDEGTSTYKCGGVKIWSNCKSHPISISAVLIRGDTVVVLSDEAKAIINKVIDELGVPRTMKAFQSHGNKNTFKEHVSKTIALAASQRKQERTLIKLITDEIVNCEESIKLKKVQLPVGWNISSMESRIQRELPPGLTTKTNGNEIIVRGMFGIKQWTLRVEDGELKWSDADIAMMLWKYRPELIMELMMYRLASSIDHIANSIMTAEDLNQAEKSVDLLQEHPTFERALVLHDDDPRKLQIALTMDAIHQGCLLPGSINVTDWLIPVREEFDDAYFDVHVTDRMEETVISIIRPGCNLATIYTNFLRNAVYVAGGLIKQKLIASFKCRTLQLWEDVIKQNQFDVVFNEDLMSGLEYLKWKERTVDMAMPTLNQTLMQDDHSVLKLPKSINLTNESRPYDFNKQHTEKPRAPIDITTDNCLCGSKLGIKISDVDLNVWKLSQCSGLALMRIPKVALLVQHVRIGGGVFEWNTPYGMVALTTFGGCALCCGVIVEFNGEVVLVMDRLQCTKPRHYVIRKEFLEVDSMLADCLLHRFSLIEPNCVNFQATNIRQMSHAMLYLPDPVDSLTLVSMVTERLNAIGRYTYKRFRHLEWRHTAGVFKKDNEVTIHLLQSKLGDEYKLVDNVKIDRCMRLWPSPVRFQHRSGALVNVCYTGSEWWTDDLVLANKFGITPMSYTELIDRSFDERLKSHGYNHLLEFNSRKQPMGANEILNYSLDYHKANKTKVSAILSEKMEAALSAQLKTLGKTIFVSEKQYAEYGALLKADLPNCSVSTHGTWVASGGFDQLVEMVGIKYSYMKFPDGEPILYLGDHPENVLISSSWAMHTDFLTSHNNVYHLGISSCNQIMDKLWHIYSKAAERASQDPTYEMSSTDLKVWHNAQKYKQTGSCQWVNSSLERTKVKARVLWMGMSWMTLSTQQIGEEIKRRGASTCCLLLPSQDHSGMYPFNINKFGNSWMAAYKGNNWPIDINQDTWNVISTKPIYRFGDARMVVHHEGMVLGHVKVRLTVLPDQLRGPDYQCRMQSLMANQKVVFSIPNIGAKRELGRKQQTRLIEVDQNFYRYLSLKVKLPGCKFSDLLPYARTYIQTTLYTHLGVNDRLNNLVSYCHEVCACVYLEHIGKTNDVYETMRQMEKFWGLQSADYKEWSKAYLWSKISEFASLIDPVGILSQLFNTNKIREAEELFFEALKEIRQFSAHRVYPEFKITKITCEPGHSDGDGANDPPQGDDGPPADDSKSRRQFGDAGAKASEFTEYYNTIMEVTKMITDYFGNTSSTVDDVGENIASDDNYQPVAGSNESLLSANDDVNETVLDNELELPIAESIREEEELQLPQHDDSEGVLRKIDAHTIKHSVFVSPSDSYDKPIDEVNQAGLLTGDAAKSIENLNMTIHTQQAFTEDKQLTQSEQNSASVIVSLIDECLGAASTIVPLRYGDGMLQLDDTYEVPTDKIQYKKYYAYDAKHVTEFNPSAQGDCVMLCLEHWAGANNKQIRGTSVVPTRNWLNEDQVVMIALFNNVNVSITYKRKTVLHKFSDKWDTVNIHHVVLRNRLHHCELIKFLNVNYEQATSGQYRLTGKNVNDIVNLLKSCGDANDLPVDKVMNHLSCIATGTLRSMDWFINHINEADGWGGLTSILELSNQLTAAKRKQVPMLTCDVQVGENVVALRMDDRTIAVGDCLALSNGTSWYMSCVLCHQRNWLICSNPAPAERNWLPVCVHMQYKWLSQRTQNRVIVHPGIDLNKCTCLNNDTKRMVAQWSTCPPNMSVGRTGAENLLIGHYDNISHHKYDDRHILEKYDPSQWVGVGFGFDSNLVSALLDRSTYYRTCIVGGSVRVAIKFEEVRLGSIVKHWVTSMMAECVRVGNEIRMSKTEWLRVKPKVCVAIEKCMQVDGQIVTCKKIKDCDFHCSNMEEFSSVVGMEVTDNSMKLLEQLFPATVQWRSVKSVIDVPDVNRHITNSVVRLGHNRFYLSDSLSTITIMKTMKGGSWVDVTETTTYNEDDRWWGTATGVVDKESQVRAILGNLVVEPLSDAEVHTLTHPVQCGTDVERALISWADEIDWDSSYVPGNVYTGVTPSEVIDLWTVHDMSGYITKYAPTSEMSIVCKTVVAKLMTTTKVTLSQYPEHARPVFTKKENQEFNAISGRLGKEVVYRTEKLDPIQEANHIANTFFRPDWKQLSLGFRANQVTYSTEDTIQWLKTRPDACKITQELMQILQEGLVTHPMNKMKVHLKLESLLKDEPVTDHRQTKARILVWQMKGLCAIFSPVFKEAKQRLKSVLGVKTLYADGLRPDQLASRVAQVPTTSYLIENDMQQQDRQTDETLLNIEMQLYLILGVDQALVGLWRSCHDNWYFRGKSCSGYKHAMRLTGQATTALGNAITNLAVHWRICQSLGRDWKWFCVLGDDGILMSDRKLDAEDLKTYGKKYCNMILKPKVSKNSATFCCFTIYRTRRGNFALGPDPIRLKRRFEVTNGVSQMTKQNVEARTMSYCMMLGDIKETSNVINKLSLPIKPVKWYDVQECFKASDEKHGEYMGCSEDCVSQLCNMMINPVLYEYTMTHWSESQ</sequence>
<evidence type="ECO:0000313" key="13">
    <source>
        <dbReference type="Proteomes" id="UP000290505"/>
    </source>
</evidence>
<keyword evidence="2" id="KW-0808">Transferase</keyword>
<keyword evidence="4" id="KW-0547">Nucleotide-binding</keyword>
<evidence type="ECO:0000256" key="2">
    <source>
        <dbReference type="ARBA" id="ARBA00022679"/>
    </source>
</evidence>
<feature type="compositionally biased region" description="Low complexity" evidence="9">
    <location>
        <begin position="2868"/>
        <end position="2879"/>
    </location>
</feature>
<proteinExistence type="predicted"/>
<dbReference type="InterPro" id="IPR002588">
    <property type="entry name" value="Alphavirus-like_MT_dom"/>
</dbReference>
<dbReference type="CDD" id="cd23255">
    <property type="entry name" value="Endornaviridae_RdRp"/>
    <property type="match status" value="1"/>
</dbReference>
<dbReference type="Proteomes" id="UP000290505">
    <property type="component" value="Genome"/>
</dbReference>
<dbReference type="GO" id="GO:0003724">
    <property type="term" value="F:RNA helicase activity"/>
    <property type="evidence" value="ECO:0007669"/>
    <property type="project" value="UniProtKB-EC"/>
</dbReference>
<dbReference type="GeneID" id="41702757"/>
<evidence type="ECO:0000256" key="3">
    <source>
        <dbReference type="ARBA" id="ARBA00022695"/>
    </source>
</evidence>
<accession>A0A385MIV5</accession>
<dbReference type="PROSITE" id="PS51743">
    <property type="entry name" value="ALPHAVIRUS_MT"/>
    <property type="match status" value="1"/>
</dbReference>
<dbReference type="Gene3D" id="3.40.50.300">
    <property type="entry name" value="P-loop containing nucleotide triphosphate hydrolases"/>
    <property type="match status" value="2"/>
</dbReference>
<dbReference type="RefSeq" id="YP_009553622.1">
    <property type="nucleotide sequence ID" value="NC_040825.1"/>
</dbReference>
<feature type="region of interest" description="Disordered" evidence="9">
    <location>
        <begin position="2861"/>
        <end position="2895"/>
    </location>
</feature>
<keyword evidence="7" id="KW-0693">Viral RNA replication</keyword>